<dbReference type="AlphaFoldDB" id="A0A8E0VK08"/>
<name>A0A8E0VK08_9TREM</name>
<reference evidence="2" key="1">
    <citation type="submission" date="2019-05" db="EMBL/GenBank/DDBJ databases">
        <title>Annotation for the trematode Fasciolopsis buski.</title>
        <authorList>
            <person name="Choi Y.-J."/>
        </authorList>
    </citation>
    <scope>NUCLEOTIDE SEQUENCE</scope>
    <source>
        <strain evidence="2">HT</strain>
        <tissue evidence="2">Whole worm</tissue>
    </source>
</reference>
<protein>
    <recommendedName>
        <fullName evidence="1">Ig-like domain-containing protein</fullName>
    </recommendedName>
</protein>
<evidence type="ECO:0000313" key="3">
    <source>
        <dbReference type="Proteomes" id="UP000728185"/>
    </source>
</evidence>
<dbReference type="OrthoDB" id="124041at2759"/>
<dbReference type="InterPro" id="IPR007110">
    <property type="entry name" value="Ig-like_dom"/>
</dbReference>
<dbReference type="InterPro" id="IPR036179">
    <property type="entry name" value="Ig-like_dom_sf"/>
</dbReference>
<dbReference type="SUPFAM" id="SSF48726">
    <property type="entry name" value="Immunoglobulin"/>
    <property type="match status" value="1"/>
</dbReference>
<dbReference type="InterPro" id="IPR013783">
    <property type="entry name" value="Ig-like_fold"/>
</dbReference>
<dbReference type="PROSITE" id="PS50835">
    <property type="entry name" value="IG_LIKE"/>
    <property type="match status" value="1"/>
</dbReference>
<proteinExistence type="predicted"/>
<comment type="caution">
    <text evidence="2">The sequence shown here is derived from an EMBL/GenBank/DDBJ whole genome shotgun (WGS) entry which is preliminary data.</text>
</comment>
<feature type="domain" description="Ig-like" evidence="1">
    <location>
        <begin position="1"/>
        <end position="111"/>
    </location>
</feature>
<evidence type="ECO:0000259" key="1">
    <source>
        <dbReference type="PROSITE" id="PS50835"/>
    </source>
</evidence>
<sequence length="125" mass="14044">PPILRPRLGAVRGQEGKPLTVTCEVDSYPLPSRIQWKKLQEKDGVTDLVPVTNHSFAFVFFVQPQATFSAHNGVEDATMEWIDATECAGFYLCQAISPRGTDSSLVEVRIKGEYLIFWPIYLTQL</sequence>
<evidence type="ECO:0000313" key="2">
    <source>
        <dbReference type="EMBL" id="KAA0190157.1"/>
    </source>
</evidence>
<dbReference type="Gene3D" id="2.60.40.10">
    <property type="entry name" value="Immunoglobulins"/>
    <property type="match status" value="1"/>
</dbReference>
<keyword evidence="3" id="KW-1185">Reference proteome</keyword>
<gene>
    <name evidence="2" type="ORF">FBUS_10768</name>
</gene>
<organism evidence="2 3">
    <name type="scientific">Fasciolopsis buskii</name>
    <dbReference type="NCBI Taxonomy" id="27845"/>
    <lineage>
        <taxon>Eukaryota</taxon>
        <taxon>Metazoa</taxon>
        <taxon>Spiralia</taxon>
        <taxon>Lophotrochozoa</taxon>
        <taxon>Platyhelminthes</taxon>
        <taxon>Trematoda</taxon>
        <taxon>Digenea</taxon>
        <taxon>Plagiorchiida</taxon>
        <taxon>Echinostomata</taxon>
        <taxon>Echinostomatoidea</taxon>
        <taxon>Fasciolidae</taxon>
        <taxon>Fasciolopsis</taxon>
    </lineage>
</organism>
<accession>A0A8E0VK08</accession>
<dbReference type="EMBL" id="LUCM01007325">
    <property type="protein sequence ID" value="KAA0190157.1"/>
    <property type="molecule type" value="Genomic_DNA"/>
</dbReference>
<dbReference type="Proteomes" id="UP000728185">
    <property type="component" value="Unassembled WGS sequence"/>
</dbReference>
<feature type="non-terminal residue" evidence="2">
    <location>
        <position position="1"/>
    </location>
</feature>